<evidence type="ECO:0000313" key="6">
    <source>
        <dbReference type="EMBL" id="CAB5228539.1"/>
    </source>
</evidence>
<dbReference type="EMBL" id="LR796872">
    <property type="protein sequence ID" value="CAB4171817.1"/>
    <property type="molecule type" value="Genomic_DNA"/>
</dbReference>
<reference evidence="2" key="1">
    <citation type="submission" date="2020-05" db="EMBL/GenBank/DDBJ databases">
        <authorList>
            <person name="Chiriac C."/>
            <person name="Salcher M."/>
            <person name="Ghai R."/>
            <person name="Kavagutti S V."/>
        </authorList>
    </citation>
    <scope>NUCLEOTIDE SEQUENCE</scope>
</reference>
<dbReference type="EMBL" id="LR797407">
    <property type="protein sequence ID" value="CAB4214641.1"/>
    <property type="molecule type" value="Genomic_DNA"/>
</dbReference>
<protein>
    <submittedName>
        <fullName evidence="2">Uncharacterized protein</fullName>
    </submittedName>
</protein>
<dbReference type="EMBL" id="LR797296">
    <property type="protein sequence ID" value="CAB4200492.1"/>
    <property type="molecule type" value="Genomic_DNA"/>
</dbReference>
<organism evidence="2">
    <name type="scientific">uncultured Caudovirales phage</name>
    <dbReference type="NCBI Taxonomy" id="2100421"/>
    <lineage>
        <taxon>Viruses</taxon>
        <taxon>Duplodnaviria</taxon>
        <taxon>Heunggongvirae</taxon>
        <taxon>Uroviricota</taxon>
        <taxon>Caudoviricetes</taxon>
        <taxon>Peduoviridae</taxon>
        <taxon>Maltschvirus</taxon>
        <taxon>Maltschvirus maltsch</taxon>
    </lineage>
</organism>
<name>A0A6J5PLA9_9CAUD</name>
<dbReference type="EMBL" id="LR797055">
    <property type="protein sequence ID" value="CAB4184245.1"/>
    <property type="molecule type" value="Genomic_DNA"/>
</dbReference>
<evidence type="ECO:0000313" key="3">
    <source>
        <dbReference type="EMBL" id="CAB4184245.1"/>
    </source>
</evidence>
<sequence length="58" mass="6725">MAKKKSPIDFGDIWNGDNESKRKANSVLEKMGMPSDYRLQYIAEKDMKGQYLKGKKKK</sequence>
<evidence type="ECO:0000313" key="5">
    <source>
        <dbReference type="EMBL" id="CAB4214641.1"/>
    </source>
</evidence>
<proteinExistence type="predicted"/>
<gene>
    <name evidence="3" type="ORF">UFOVP1098_47</name>
    <name evidence="4" type="ORF">UFOVP1353_41</name>
    <name evidence="5" type="ORF">UFOVP1458_53</name>
    <name evidence="6" type="ORF">UFOVP1546_15</name>
    <name evidence="1" type="ORF">UFOVP578_50</name>
    <name evidence="2" type="ORF">UFOVP928_24</name>
</gene>
<dbReference type="EMBL" id="LR796834">
    <property type="protein sequence ID" value="CAB4169058.1"/>
    <property type="molecule type" value="Genomic_DNA"/>
</dbReference>
<accession>A0A6J5PLA9</accession>
<evidence type="ECO:0000313" key="2">
    <source>
        <dbReference type="EMBL" id="CAB4171817.1"/>
    </source>
</evidence>
<evidence type="ECO:0000313" key="4">
    <source>
        <dbReference type="EMBL" id="CAB4200492.1"/>
    </source>
</evidence>
<evidence type="ECO:0000313" key="1">
    <source>
        <dbReference type="EMBL" id="CAB4169058.1"/>
    </source>
</evidence>
<dbReference type="EMBL" id="LR798391">
    <property type="protein sequence ID" value="CAB5228539.1"/>
    <property type="molecule type" value="Genomic_DNA"/>
</dbReference>